<dbReference type="InterPro" id="IPR038508">
    <property type="entry name" value="ArfGAP_dom_sf"/>
</dbReference>
<feature type="compositionally biased region" description="Polar residues" evidence="2">
    <location>
        <begin position="255"/>
        <end position="275"/>
    </location>
</feature>
<keyword evidence="1" id="KW-0862">Zinc</keyword>
<dbReference type="EMBL" id="BAABUJ010000044">
    <property type="protein sequence ID" value="GAA5805348.1"/>
    <property type="molecule type" value="Genomic_DNA"/>
</dbReference>
<sequence length="275" mass="30685">MSTRHARVADKELNDKHTKILIDLLQRSDNKICADCKKKDPRWASWNLGLFVCIRCSGTHRSLGTHISKVKSVDLDTWTSEQIESMIKWGNQRANTYWEAKLGERKPIENSMDTWIRAKYEQKLWVDSGDLPDPSEIVVNAIQQVEPTVVKEKIESPIIKDISKEFGLLYHASVNNSIEKKELTSPIPSTNISHNQQPSVNTTAKSERKPAAPRPVSAVTTTSSGFRLDLSSFQEQLSGLSLGRPSSGFIPQAPPGSNTSWTNFLVNQTKPSGST</sequence>
<protein>
    <recommendedName>
        <fullName evidence="3">Arf-GAP domain-containing protein</fullName>
    </recommendedName>
</protein>
<evidence type="ECO:0000313" key="5">
    <source>
        <dbReference type="Proteomes" id="UP001476247"/>
    </source>
</evidence>
<feature type="region of interest" description="Disordered" evidence="2">
    <location>
        <begin position="243"/>
        <end position="275"/>
    </location>
</feature>
<dbReference type="PRINTS" id="PR00405">
    <property type="entry name" value="REVINTRACTNG"/>
</dbReference>
<name>A0ABP9YEF8_9FUNG</name>
<dbReference type="PANTHER" id="PTHR45705:SF1">
    <property type="entry name" value="FI20236P1"/>
    <property type="match status" value="1"/>
</dbReference>
<dbReference type="PANTHER" id="PTHR45705">
    <property type="entry name" value="FI20236P1"/>
    <property type="match status" value="1"/>
</dbReference>
<keyword evidence="1" id="KW-0479">Metal-binding</keyword>
<reference evidence="4 5" key="1">
    <citation type="submission" date="2024-04" db="EMBL/GenBank/DDBJ databases">
        <title>genome sequences of Mucor flavus KT1a and Helicostylum pulchrum KT1b strains isolation_sourced from the surface of a dry-aged beef.</title>
        <authorList>
            <person name="Toyotome T."/>
            <person name="Hosono M."/>
            <person name="Torimaru M."/>
            <person name="Fukuda K."/>
            <person name="Mikami N."/>
        </authorList>
    </citation>
    <scope>NUCLEOTIDE SEQUENCE [LARGE SCALE GENOMIC DNA]</scope>
    <source>
        <strain evidence="4 5">KT1b</strain>
    </source>
</reference>
<feature type="domain" description="Arf-GAP" evidence="3">
    <location>
        <begin position="19"/>
        <end position="137"/>
    </location>
</feature>
<dbReference type="PROSITE" id="PS50115">
    <property type="entry name" value="ARFGAP"/>
    <property type="match status" value="1"/>
</dbReference>
<keyword evidence="1" id="KW-0863">Zinc-finger</keyword>
<evidence type="ECO:0000313" key="4">
    <source>
        <dbReference type="EMBL" id="GAA5805348.1"/>
    </source>
</evidence>
<proteinExistence type="predicted"/>
<feature type="compositionally biased region" description="Polar residues" evidence="2">
    <location>
        <begin position="186"/>
        <end position="204"/>
    </location>
</feature>
<dbReference type="InterPro" id="IPR044732">
    <property type="entry name" value="ArfGAP_SMAP1-like"/>
</dbReference>
<dbReference type="InterPro" id="IPR001164">
    <property type="entry name" value="ArfGAP_dom"/>
</dbReference>
<dbReference type="InterPro" id="IPR051718">
    <property type="entry name" value="ARF_GTPase-activating"/>
</dbReference>
<keyword evidence="5" id="KW-1185">Reference proteome</keyword>
<dbReference type="Proteomes" id="UP001476247">
    <property type="component" value="Unassembled WGS sequence"/>
</dbReference>
<dbReference type="CDD" id="cd08839">
    <property type="entry name" value="ArfGap_SMAP"/>
    <property type="match status" value="1"/>
</dbReference>
<evidence type="ECO:0000259" key="3">
    <source>
        <dbReference type="PROSITE" id="PS50115"/>
    </source>
</evidence>
<organism evidence="4 5">
    <name type="scientific">Helicostylum pulchrum</name>
    <dbReference type="NCBI Taxonomy" id="562976"/>
    <lineage>
        <taxon>Eukaryota</taxon>
        <taxon>Fungi</taxon>
        <taxon>Fungi incertae sedis</taxon>
        <taxon>Mucoromycota</taxon>
        <taxon>Mucoromycotina</taxon>
        <taxon>Mucoromycetes</taxon>
        <taxon>Mucorales</taxon>
        <taxon>Mucorineae</taxon>
        <taxon>Mucoraceae</taxon>
        <taxon>Helicostylum</taxon>
    </lineage>
</organism>
<dbReference type="SUPFAM" id="SSF57863">
    <property type="entry name" value="ArfGap/RecO-like zinc finger"/>
    <property type="match status" value="1"/>
</dbReference>
<evidence type="ECO:0000256" key="2">
    <source>
        <dbReference type="SAM" id="MobiDB-lite"/>
    </source>
</evidence>
<accession>A0ABP9YEF8</accession>
<comment type="caution">
    <text evidence="4">The sequence shown here is derived from an EMBL/GenBank/DDBJ whole genome shotgun (WGS) entry which is preliminary data.</text>
</comment>
<dbReference type="InterPro" id="IPR037278">
    <property type="entry name" value="ARFGAP/RecO"/>
</dbReference>
<dbReference type="SMART" id="SM00105">
    <property type="entry name" value="ArfGap"/>
    <property type="match status" value="1"/>
</dbReference>
<dbReference type="Gene3D" id="1.10.220.150">
    <property type="entry name" value="Arf GTPase activating protein"/>
    <property type="match status" value="1"/>
</dbReference>
<evidence type="ECO:0000256" key="1">
    <source>
        <dbReference type="PROSITE-ProRule" id="PRU00288"/>
    </source>
</evidence>
<feature type="region of interest" description="Disordered" evidence="2">
    <location>
        <begin position="185"/>
        <end position="221"/>
    </location>
</feature>
<gene>
    <name evidence="4" type="ORF">HPULCUR_010864</name>
</gene>
<dbReference type="Pfam" id="PF01412">
    <property type="entry name" value="ArfGap"/>
    <property type="match status" value="1"/>
</dbReference>